<evidence type="ECO:0000259" key="2">
    <source>
        <dbReference type="Pfam" id="PF12697"/>
    </source>
</evidence>
<dbReference type="PRINTS" id="PR00111">
    <property type="entry name" value="ABHYDROLASE"/>
</dbReference>
<dbReference type="SUPFAM" id="SSF53474">
    <property type="entry name" value="alpha/beta-Hydrolases"/>
    <property type="match status" value="1"/>
</dbReference>
<dbReference type="AlphaFoldDB" id="A0A5N5W6S1"/>
<dbReference type="Pfam" id="PF12697">
    <property type="entry name" value="Abhydrolase_6"/>
    <property type="match status" value="1"/>
</dbReference>
<dbReference type="RefSeq" id="WP_152264126.1">
    <property type="nucleotide sequence ID" value="NZ_JBFADJ010000053.1"/>
</dbReference>
<sequence length="260" mass="27461">MPYANVNGTTLYYEDEGTGPALLFLHGWGTSGRVWGAQLPAFVEDHRVVTVDWRGCGRSDRPAAGNDIDGVVGDVVALIGALGLDRPVVVGSSIGAVFALELALRHPGLVGGAVSVDGSAHWPTLDPSSSDLVGELREDRAGTVAGWVPGWFGPDAPPALADWTVRQILDSGVFIDRQFDRALAYDPRPALPELRVPVHYVHGELSHIPVAISRECAALTPGAEVRVIAGSGHMPHQERPAAFNAALRDLLTAIRVGVPA</sequence>
<organism evidence="3 4">
    <name type="scientific">Streptomyces mobaraensis</name>
    <name type="common">Streptoverticillium mobaraense</name>
    <dbReference type="NCBI Taxonomy" id="35621"/>
    <lineage>
        <taxon>Bacteria</taxon>
        <taxon>Bacillati</taxon>
        <taxon>Actinomycetota</taxon>
        <taxon>Actinomycetes</taxon>
        <taxon>Kitasatosporales</taxon>
        <taxon>Streptomycetaceae</taxon>
        <taxon>Streptomyces</taxon>
    </lineage>
</organism>
<dbReference type="GO" id="GO:0016020">
    <property type="term" value="C:membrane"/>
    <property type="evidence" value="ECO:0007669"/>
    <property type="project" value="TreeGrafter"/>
</dbReference>
<proteinExistence type="predicted"/>
<dbReference type="Proteomes" id="UP000327000">
    <property type="component" value="Unassembled WGS sequence"/>
</dbReference>
<name>A0A5N5W6S1_STRMB</name>
<gene>
    <name evidence="3" type="ORF">FRZ00_17615</name>
</gene>
<reference evidence="3 4" key="1">
    <citation type="journal article" date="2019" name="Microb. Cell Fact.">
        <title>Exploring novel herbicidin analogues by transcriptional regulator overexpression and MS/MS molecular networking.</title>
        <authorList>
            <person name="Shi Y."/>
            <person name="Gu R."/>
            <person name="Li Y."/>
            <person name="Wang X."/>
            <person name="Ren W."/>
            <person name="Li X."/>
            <person name="Wang L."/>
            <person name="Xie Y."/>
            <person name="Hong B."/>
        </authorList>
    </citation>
    <scope>NUCLEOTIDE SEQUENCE [LARGE SCALE GENOMIC DNA]</scope>
    <source>
        <strain evidence="3 4">US-43</strain>
    </source>
</reference>
<dbReference type="PANTHER" id="PTHR43798:SF31">
    <property type="entry name" value="AB HYDROLASE SUPERFAMILY PROTEIN YCLE"/>
    <property type="match status" value="1"/>
</dbReference>
<feature type="domain" description="AB hydrolase-1" evidence="2">
    <location>
        <begin position="22"/>
        <end position="246"/>
    </location>
</feature>
<dbReference type="InterPro" id="IPR050266">
    <property type="entry name" value="AB_hydrolase_sf"/>
</dbReference>
<evidence type="ECO:0000313" key="4">
    <source>
        <dbReference type="Proteomes" id="UP000327000"/>
    </source>
</evidence>
<dbReference type="OrthoDB" id="3396704at2"/>
<protein>
    <submittedName>
        <fullName evidence="3">Alpha/beta hydrolase</fullName>
    </submittedName>
</protein>
<accession>A0A5N5W6S1</accession>
<dbReference type="PANTHER" id="PTHR43798">
    <property type="entry name" value="MONOACYLGLYCEROL LIPASE"/>
    <property type="match status" value="1"/>
</dbReference>
<evidence type="ECO:0000313" key="3">
    <source>
        <dbReference type="EMBL" id="KAB7843766.1"/>
    </source>
</evidence>
<comment type="caution">
    <text evidence="3">The sequence shown here is derived from an EMBL/GenBank/DDBJ whole genome shotgun (WGS) entry which is preliminary data.</text>
</comment>
<dbReference type="EMBL" id="VOKX01000032">
    <property type="protein sequence ID" value="KAB7843766.1"/>
    <property type="molecule type" value="Genomic_DNA"/>
</dbReference>
<keyword evidence="4" id="KW-1185">Reference proteome</keyword>
<dbReference type="InterPro" id="IPR000073">
    <property type="entry name" value="AB_hydrolase_1"/>
</dbReference>
<dbReference type="GO" id="GO:0016787">
    <property type="term" value="F:hydrolase activity"/>
    <property type="evidence" value="ECO:0007669"/>
    <property type="project" value="UniProtKB-KW"/>
</dbReference>
<dbReference type="Gene3D" id="3.40.50.1820">
    <property type="entry name" value="alpha/beta hydrolase"/>
    <property type="match status" value="1"/>
</dbReference>
<keyword evidence="1 3" id="KW-0378">Hydrolase</keyword>
<dbReference type="InterPro" id="IPR029058">
    <property type="entry name" value="AB_hydrolase_fold"/>
</dbReference>
<evidence type="ECO:0000256" key="1">
    <source>
        <dbReference type="ARBA" id="ARBA00022801"/>
    </source>
</evidence>